<organism evidence="1 2">
    <name type="scientific">Diphasiastrum complanatum</name>
    <name type="common">Issler's clubmoss</name>
    <name type="synonym">Lycopodium complanatum</name>
    <dbReference type="NCBI Taxonomy" id="34168"/>
    <lineage>
        <taxon>Eukaryota</taxon>
        <taxon>Viridiplantae</taxon>
        <taxon>Streptophyta</taxon>
        <taxon>Embryophyta</taxon>
        <taxon>Tracheophyta</taxon>
        <taxon>Lycopodiopsida</taxon>
        <taxon>Lycopodiales</taxon>
        <taxon>Lycopodiaceae</taxon>
        <taxon>Lycopodioideae</taxon>
        <taxon>Diphasiastrum</taxon>
    </lineage>
</organism>
<sequence>MATQVGLATSKLLILVGAGVTGSMLLKNGRLSDFLSDLSKVLAKHLKEEEKNTSRDGADIAANLSAQVNRLSQELRQLAGSRSITVVNGTANQTGSISSYALPVIFVGAAGYGYFWWKGWSWTDVMYVTKKNMSNAVASVTKQLEQLSTALSATKRQLASRLDLVSKTLDDSMQVQGLIKDQVVEVHGEVVRVGGEIENVQRIVEGLEVKLDAVQYKQDFTNQGIVLLCQFVQGLEGVQRQDLLQGFSPLSKPHLERSTSSALPAPAGLKELQAISEALSKGSYGGATKKPTAGSNVEVLMGGPGLSLQRTYTPTFPSGYTRRPFLLTNLPFDEVAFEPTQKNLTRTTALEIISKSSKTMRFVLPIQSSVLKAKQLLWQ</sequence>
<dbReference type="EMBL" id="CM055100">
    <property type="protein sequence ID" value="KAJ7545423.1"/>
    <property type="molecule type" value="Genomic_DNA"/>
</dbReference>
<name>A0ACC2CU59_DIPCM</name>
<comment type="caution">
    <text evidence="1">The sequence shown here is derived from an EMBL/GenBank/DDBJ whole genome shotgun (WGS) entry which is preliminary data.</text>
</comment>
<dbReference type="Proteomes" id="UP001162992">
    <property type="component" value="Chromosome 9"/>
</dbReference>
<reference evidence="2" key="1">
    <citation type="journal article" date="2024" name="Proc. Natl. Acad. Sci. U.S.A.">
        <title>Extraordinary preservation of gene collinearity over three hundred million years revealed in homosporous lycophytes.</title>
        <authorList>
            <person name="Li C."/>
            <person name="Wickell D."/>
            <person name="Kuo L.Y."/>
            <person name="Chen X."/>
            <person name="Nie B."/>
            <person name="Liao X."/>
            <person name="Peng D."/>
            <person name="Ji J."/>
            <person name="Jenkins J."/>
            <person name="Williams M."/>
            <person name="Shu S."/>
            <person name="Plott C."/>
            <person name="Barry K."/>
            <person name="Rajasekar S."/>
            <person name="Grimwood J."/>
            <person name="Han X."/>
            <person name="Sun S."/>
            <person name="Hou Z."/>
            <person name="He W."/>
            <person name="Dai G."/>
            <person name="Sun C."/>
            <person name="Schmutz J."/>
            <person name="Leebens-Mack J.H."/>
            <person name="Li F.W."/>
            <person name="Wang L."/>
        </authorList>
    </citation>
    <scope>NUCLEOTIDE SEQUENCE [LARGE SCALE GENOMIC DNA]</scope>
    <source>
        <strain evidence="2">cv. PW_Plant_1</strain>
    </source>
</reference>
<accession>A0ACC2CU59</accession>
<proteinExistence type="predicted"/>
<protein>
    <submittedName>
        <fullName evidence="1">Uncharacterized protein</fullName>
    </submittedName>
</protein>
<evidence type="ECO:0000313" key="1">
    <source>
        <dbReference type="EMBL" id="KAJ7545423.1"/>
    </source>
</evidence>
<keyword evidence="2" id="KW-1185">Reference proteome</keyword>
<gene>
    <name evidence="1" type="ORF">O6H91_09G119200</name>
</gene>
<evidence type="ECO:0000313" key="2">
    <source>
        <dbReference type="Proteomes" id="UP001162992"/>
    </source>
</evidence>